<dbReference type="EC" id="4.2.1.17" evidence="2"/>
<comment type="similarity">
    <text evidence="1">Belongs to the enoyl-CoA hydratase/isomerase family.</text>
</comment>
<accession>A0A245ZH50</accession>
<dbReference type="InterPro" id="IPR014748">
    <property type="entry name" value="Enoyl-CoA_hydra_C"/>
</dbReference>
<evidence type="ECO:0000313" key="3">
    <source>
        <dbReference type="Proteomes" id="UP000197783"/>
    </source>
</evidence>
<evidence type="ECO:0000313" key="2">
    <source>
        <dbReference type="EMBL" id="OWK29070.1"/>
    </source>
</evidence>
<dbReference type="EMBL" id="NBBJ01000004">
    <property type="protein sequence ID" value="OWK29070.1"/>
    <property type="molecule type" value="Genomic_DNA"/>
</dbReference>
<dbReference type="OrthoDB" id="7225138at2"/>
<dbReference type="Gene3D" id="1.10.12.10">
    <property type="entry name" value="Lyase 2-enoyl-coa Hydratase, Chain A, domain 2"/>
    <property type="match status" value="1"/>
</dbReference>
<protein>
    <submittedName>
        <fullName evidence="2">Putative enoyl-CoA hydratase echA8</fullName>
        <ecNumber evidence="2">4.2.1.17</ecNumber>
    </submittedName>
</protein>
<dbReference type="CDD" id="cd06558">
    <property type="entry name" value="crotonase-like"/>
    <property type="match status" value="1"/>
</dbReference>
<name>A0A245ZH50_9SPHN</name>
<organism evidence="2 3">
    <name type="scientific">Sphingomonas mucosissima</name>
    <dbReference type="NCBI Taxonomy" id="370959"/>
    <lineage>
        <taxon>Bacteria</taxon>
        <taxon>Pseudomonadati</taxon>
        <taxon>Pseudomonadota</taxon>
        <taxon>Alphaproteobacteria</taxon>
        <taxon>Sphingomonadales</taxon>
        <taxon>Sphingomonadaceae</taxon>
        <taxon>Sphingomonas</taxon>
    </lineage>
</organism>
<sequence>MTDTVIYDVADHVATITLNRPERRNALNWDAYARLEAAFRRSVSDEEVRCVIVTGADPAFCSGDDVAEIMAGPDSFTARKAPPVVRHQPTPAAMAALECDKPVIAAVNGAAVGWGMELALYADIRIASEKAKFAELFIKRGLVCDVGGFYRLPSIVGPAKAAELLFTGDVIDATEAARIGLVREVVPHDELMASARALAARIAANPPLALRYMKEGLRRAAYGDPRDLGGWAIEIIRRLMTTEDHKEGVAAFMEKREPVFSGR</sequence>
<reference evidence="2 3" key="1">
    <citation type="submission" date="2017-03" db="EMBL/GenBank/DDBJ databases">
        <title>Genome sequence of Sphingomonas mucosissima DSM 17494.</title>
        <authorList>
            <person name="Poehlein A."/>
            <person name="Wuebbeler J.H."/>
            <person name="Steinbuechel A."/>
            <person name="Daniel R."/>
        </authorList>
    </citation>
    <scope>NUCLEOTIDE SEQUENCE [LARGE SCALE GENOMIC DNA]</scope>
    <source>
        <strain evidence="2 3">DSM 17494</strain>
    </source>
</reference>
<dbReference type="InterPro" id="IPR001753">
    <property type="entry name" value="Enoyl-CoA_hydra/iso"/>
</dbReference>
<keyword evidence="3" id="KW-1185">Reference proteome</keyword>
<dbReference type="Pfam" id="PF00378">
    <property type="entry name" value="ECH_1"/>
    <property type="match status" value="1"/>
</dbReference>
<evidence type="ECO:0000256" key="1">
    <source>
        <dbReference type="ARBA" id="ARBA00005254"/>
    </source>
</evidence>
<dbReference type="AlphaFoldDB" id="A0A245ZH50"/>
<dbReference type="PANTHER" id="PTHR43802">
    <property type="entry name" value="ENOYL-COA HYDRATASE"/>
    <property type="match status" value="1"/>
</dbReference>
<gene>
    <name evidence="2" type="primary">echA8_2</name>
    <name evidence="2" type="ORF">SPMU_25970</name>
</gene>
<dbReference type="GO" id="GO:0004300">
    <property type="term" value="F:enoyl-CoA hydratase activity"/>
    <property type="evidence" value="ECO:0007669"/>
    <property type="project" value="UniProtKB-EC"/>
</dbReference>
<keyword evidence="2" id="KW-0456">Lyase</keyword>
<dbReference type="SUPFAM" id="SSF52096">
    <property type="entry name" value="ClpP/crotonase"/>
    <property type="match status" value="1"/>
</dbReference>
<dbReference type="Gene3D" id="3.90.226.10">
    <property type="entry name" value="2-enoyl-CoA Hydratase, Chain A, domain 1"/>
    <property type="match status" value="1"/>
</dbReference>
<proteinExistence type="inferred from homology"/>
<dbReference type="Proteomes" id="UP000197783">
    <property type="component" value="Unassembled WGS sequence"/>
</dbReference>
<dbReference type="RefSeq" id="WP_088334280.1">
    <property type="nucleotide sequence ID" value="NZ_NBBJ01000004.1"/>
</dbReference>
<comment type="caution">
    <text evidence="2">The sequence shown here is derived from an EMBL/GenBank/DDBJ whole genome shotgun (WGS) entry which is preliminary data.</text>
</comment>
<dbReference type="PANTHER" id="PTHR43802:SF1">
    <property type="entry name" value="IP11341P-RELATED"/>
    <property type="match status" value="1"/>
</dbReference>
<dbReference type="InterPro" id="IPR029045">
    <property type="entry name" value="ClpP/crotonase-like_dom_sf"/>
</dbReference>